<feature type="region of interest" description="Disordered" evidence="1">
    <location>
        <begin position="235"/>
        <end position="268"/>
    </location>
</feature>
<evidence type="ECO:0000313" key="4">
    <source>
        <dbReference type="Proteomes" id="UP000193570"/>
    </source>
</evidence>
<dbReference type="EMBL" id="FWFK01000011">
    <property type="protein sequence ID" value="SLN74567.1"/>
    <property type="molecule type" value="Genomic_DNA"/>
</dbReference>
<evidence type="ECO:0000313" key="3">
    <source>
        <dbReference type="EMBL" id="SLN74567.1"/>
    </source>
</evidence>
<dbReference type="AlphaFoldDB" id="A0A1X7AD22"/>
<dbReference type="PANTHER" id="PTHR33840">
    <property type="match status" value="1"/>
</dbReference>
<reference evidence="3 4" key="1">
    <citation type="submission" date="2017-03" db="EMBL/GenBank/DDBJ databases">
        <authorList>
            <person name="Afonso C.L."/>
            <person name="Miller P.J."/>
            <person name="Scott M.A."/>
            <person name="Spackman E."/>
            <person name="Goraichik I."/>
            <person name="Dimitrov K.M."/>
            <person name="Suarez D.L."/>
            <person name="Swayne D.E."/>
        </authorList>
    </citation>
    <scope>NUCLEOTIDE SEQUENCE [LARGE SCALE GENOMIC DNA]</scope>
    <source>
        <strain evidence="3 4">CECT 8625</strain>
    </source>
</reference>
<protein>
    <recommendedName>
        <fullName evidence="2">T6SS Phospholipase effector Tle1-like catalytic domain-containing protein</fullName>
    </recommendedName>
</protein>
<dbReference type="InterPro" id="IPR018712">
    <property type="entry name" value="Tle1-like_cat"/>
</dbReference>
<dbReference type="OrthoDB" id="4378831at2"/>
<feature type="compositionally biased region" description="Polar residues" evidence="1">
    <location>
        <begin position="247"/>
        <end position="268"/>
    </location>
</feature>
<dbReference type="Pfam" id="PF09994">
    <property type="entry name" value="T6SS_Tle1-like_cat"/>
    <property type="match status" value="1"/>
</dbReference>
<keyword evidence="4" id="KW-1185">Reference proteome</keyword>
<evidence type="ECO:0000256" key="1">
    <source>
        <dbReference type="SAM" id="MobiDB-lite"/>
    </source>
</evidence>
<evidence type="ECO:0000259" key="2">
    <source>
        <dbReference type="Pfam" id="PF09994"/>
    </source>
</evidence>
<proteinExistence type="predicted"/>
<sequence length="288" mass="31275">MKRIVILCDGTWNRSDSKTPTNVVQLGQAVAPVATDGTVHVPIYIQGVGTGEGVTRLSRKLDAVLGGAFGWGLLDNIAEAYRHLVFLYKPGDEIYIFGFSRGAYTARSLTGFIRSTGIVNRDSLNLIPEAISRYRTLDQPKRTHPSSNASHDFRARLSPRVVTREVETDWRSAKGMPDVPRLRINFLGVWDSVGALGVPAHIPVLGNGRNDAIAFTTRTFRAWLCPHATPLHSMNGANHSNRHIGRTSPSSIKRAGTQTLNSTRNDSLPATMARLGAAATSGLSPALR</sequence>
<accession>A0A1X7AD22</accession>
<dbReference type="PANTHER" id="PTHR33840:SF1">
    <property type="entry name" value="TLE1 PHOSPHOLIPASE DOMAIN-CONTAINING PROTEIN"/>
    <property type="match status" value="1"/>
</dbReference>
<feature type="domain" description="T6SS Phospholipase effector Tle1-like catalytic" evidence="2">
    <location>
        <begin position="2"/>
        <end position="218"/>
    </location>
</feature>
<dbReference type="InterPro" id="IPR029058">
    <property type="entry name" value="AB_hydrolase_fold"/>
</dbReference>
<dbReference type="SUPFAM" id="SSF53474">
    <property type="entry name" value="alpha/beta-Hydrolases"/>
    <property type="match status" value="1"/>
</dbReference>
<gene>
    <name evidence="3" type="ORF">ROJ8625_04062</name>
</gene>
<name>A0A1X7AD22_9RHOB</name>
<dbReference type="Proteomes" id="UP000193570">
    <property type="component" value="Unassembled WGS sequence"/>
</dbReference>
<organism evidence="3 4">
    <name type="scientific">Roseivivax jejudonensis</name>
    <dbReference type="NCBI Taxonomy" id="1529041"/>
    <lineage>
        <taxon>Bacteria</taxon>
        <taxon>Pseudomonadati</taxon>
        <taxon>Pseudomonadota</taxon>
        <taxon>Alphaproteobacteria</taxon>
        <taxon>Rhodobacterales</taxon>
        <taxon>Roseobacteraceae</taxon>
        <taxon>Roseivivax</taxon>
    </lineage>
</organism>